<feature type="chain" id="PRO_5016573991" evidence="1">
    <location>
        <begin position="20"/>
        <end position="220"/>
    </location>
</feature>
<name>A0A380N210_9GAMM</name>
<reference evidence="3 4" key="1">
    <citation type="submission" date="2018-06" db="EMBL/GenBank/DDBJ databases">
        <authorList>
            <consortium name="Pathogen Informatics"/>
            <person name="Doyle S."/>
        </authorList>
    </citation>
    <scope>NUCLEOTIDE SEQUENCE [LARGE SCALE GENOMIC DNA]</scope>
    <source>
        <strain evidence="3 4">NCTC10717</strain>
    </source>
</reference>
<dbReference type="PANTHER" id="PTHR34606">
    <property type="entry name" value="BON DOMAIN-CONTAINING PROTEIN"/>
    <property type="match status" value="1"/>
</dbReference>
<proteinExistence type="predicted"/>
<feature type="signal peptide" evidence="1">
    <location>
        <begin position="1"/>
        <end position="19"/>
    </location>
</feature>
<dbReference type="PROSITE" id="PS51257">
    <property type="entry name" value="PROKAR_LIPOPROTEIN"/>
    <property type="match status" value="1"/>
</dbReference>
<gene>
    <name evidence="3" type="ORF">NCTC10717_01702</name>
</gene>
<dbReference type="RefSeq" id="WP_115218847.1">
    <property type="nucleotide sequence ID" value="NZ_UHIA01000004.1"/>
</dbReference>
<evidence type="ECO:0000313" key="3">
    <source>
        <dbReference type="EMBL" id="SUO97951.1"/>
    </source>
</evidence>
<evidence type="ECO:0000259" key="2">
    <source>
        <dbReference type="PROSITE" id="PS50914"/>
    </source>
</evidence>
<dbReference type="OrthoDB" id="9783990at2"/>
<keyword evidence="1" id="KW-0732">Signal</keyword>
<organism evidence="3 4">
    <name type="scientific">Suttonella indologenes</name>
    <dbReference type="NCBI Taxonomy" id="13276"/>
    <lineage>
        <taxon>Bacteria</taxon>
        <taxon>Pseudomonadati</taxon>
        <taxon>Pseudomonadota</taxon>
        <taxon>Gammaproteobacteria</taxon>
        <taxon>Cardiobacteriales</taxon>
        <taxon>Cardiobacteriaceae</taxon>
        <taxon>Suttonella</taxon>
    </lineage>
</organism>
<feature type="domain" description="BON" evidence="2">
    <location>
        <begin position="122"/>
        <end position="191"/>
    </location>
</feature>
<dbReference type="InterPro" id="IPR007055">
    <property type="entry name" value="BON_dom"/>
</dbReference>
<feature type="domain" description="BON" evidence="2">
    <location>
        <begin position="44"/>
        <end position="113"/>
    </location>
</feature>
<dbReference type="PROSITE" id="PS50914">
    <property type="entry name" value="BON"/>
    <property type="match status" value="2"/>
</dbReference>
<evidence type="ECO:0000256" key="1">
    <source>
        <dbReference type="SAM" id="SignalP"/>
    </source>
</evidence>
<dbReference type="PANTHER" id="PTHR34606:SF4">
    <property type="entry name" value="OUTER MEMBRANE LIPOPROTEIN DOLP"/>
    <property type="match status" value="1"/>
</dbReference>
<dbReference type="Pfam" id="PF04972">
    <property type="entry name" value="BON"/>
    <property type="match status" value="2"/>
</dbReference>
<dbReference type="Gene3D" id="3.30.1340.30">
    <property type="match status" value="1"/>
</dbReference>
<dbReference type="InterPro" id="IPR051686">
    <property type="entry name" value="Lipoprotein_DolP"/>
</dbReference>
<dbReference type="Proteomes" id="UP000254575">
    <property type="component" value="Unassembled WGS sequence"/>
</dbReference>
<sequence length="220" mass="23884">MKKIALLTALSAAFLQGCAPLLVGGAATGVMIADDRRTTGTVIDDKTLQLYISNRIASIPRLAENSHVNVNTFNGLVLLTGEAANETIRQDIETVARAMEGTVNVNNHMIIGPMSSLINRSYDAAQTAKVKTVMLDVKVEGFNPNRVKVVTEHGITYLMGIVTQQEANAIANVASRVSGVAQVVTMFEINNQINHLNQPFANEQIPNVRRYDSQNLQNQP</sequence>
<protein>
    <submittedName>
        <fullName evidence="3">Outer membrane lipoprotein</fullName>
    </submittedName>
</protein>
<keyword evidence="3" id="KW-0449">Lipoprotein</keyword>
<evidence type="ECO:0000313" key="4">
    <source>
        <dbReference type="Proteomes" id="UP000254575"/>
    </source>
</evidence>
<dbReference type="EMBL" id="UHIA01000004">
    <property type="protein sequence ID" value="SUO97951.1"/>
    <property type="molecule type" value="Genomic_DNA"/>
</dbReference>
<accession>A0A380N210</accession>
<dbReference type="AlphaFoldDB" id="A0A380N210"/>
<keyword evidence="4" id="KW-1185">Reference proteome</keyword>